<dbReference type="GO" id="GO:0033615">
    <property type="term" value="P:mitochondrial proton-transporting ATP synthase complex assembly"/>
    <property type="evidence" value="ECO:0007669"/>
    <property type="project" value="TreeGrafter"/>
</dbReference>
<evidence type="ECO:0000256" key="4">
    <source>
        <dbReference type="ARBA" id="ARBA00023128"/>
    </source>
</evidence>
<evidence type="ECO:0000313" key="7">
    <source>
        <dbReference type="Proteomes" id="UP001164286"/>
    </source>
</evidence>
<keyword evidence="7" id="KW-1185">Reference proteome</keyword>
<dbReference type="GeneID" id="77726131"/>
<evidence type="ECO:0000256" key="3">
    <source>
        <dbReference type="ARBA" id="ARBA00022946"/>
    </source>
</evidence>
<dbReference type="Gene3D" id="1.10.3580.10">
    <property type="entry name" value="ATP12 ATPase"/>
    <property type="match status" value="1"/>
</dbReference>
<dbReference type="GO" id="GO:0005739">
    <property type="term" value="C:mitochondrion"/>
    <property type="evidence" value="ECO:0007669"/>
    <property type="project" value="UniProtKB-SubCell"/>
</dbReference>
<dbReference type="InterPro" id="IPR042272">
    <property type="entry name" value="ATP12_ATP_synth-F1-assembly_N"/>
</dbReference>
<evidence type="ECO:0000256" key="2">
    <source>
        <dbReference type="ARBA" id="ARBA00008231"/>
    </source>
</evidence>
<dbReference type="InterPro" id="IPR011419">
    <property type="entry name" value="ATP12_ATP_synth-F1-assembly"/>
</dbReference>
<dbReference type="Proteomes" id="UP001164286">
    <property type="component" value="Unassembled WGS sequence"/>
</dbReference>
<sequence length="269" mass="30602">MGRGKAWTCLESDKSYVDLVLRQRIADRPPGAEITLRRFWKTVHIKEEEDGLLITLDHRNLKTPSGTKLVLPKDRRLLALLIANEWENQDEILKQHALPLTSLASRAIDGMQDPKIRPGVIDALMDYLETDTICYPEEKPESLVKLQHQYWDPLFNLMKKNYGVELALAEGFSPAKQPEETVKVLRGVVEDMDHWELAAFERAVYASKSFVIALAVCKGHLTAHEASEAAHVEVRDQIRRWGEVEDTHDVDYQDIRRALGSVACILVKA</sequence>
<keyword evidence="5" id="KW-0143">Chaperone</keyword>
<comment type="similarity">
    <text evidence="2">Belongs to the ATP12 family.</text>
</comment>
<name>A0AA38HDV3_9TREE</name>
<accession>A0AA38HDV3</accession>
<dbReference type="SUPFAM" id="SSF160909">
    <property type="entry name" value="ATP12-like"/>
    <property type="match status" value="1"/>
</dbReference>
<organism evidence="6 7">
    <name type="scientific">Dioszegia hungarica</name>
    <dbReference type="NCBI Taxonomy" id="4972"/>
    <lineage>
        <taxon>Eukaryota</taxon>
        <taxon>Fungi</taxon>
        <taxon>Dikarya</taxon>
        <taxon>Basidiomycota</taxon>
        <taxon>Agaricomycotina</taxon>
        <taxon>Tremellomycetes</taxon>
        <taxon>Tremellales</taxon>
        <taxon>Bulleribasidiaceae</taxon>
        <taxon>Dioszegia</taxon>
    </lineage>
</organism>
<evidence type="ECO:0000313" key="6">
    <source>
        <dbReference type="EMBL" id="KAI9637076.1"/>
    </source>
</evidence>
<dbReference type="AlphaFoldDB" id="A0AA38HDV3"/>
<comment type="caution">
    <text evidence="6">The sequence shown here is derived from an EMBL/GenBank/DDBJ whole genome shotgun (WGS) entry which is preliminary data.</text>
</comment>
<dbReference type="InterPro" id="IPR023335">
    <property type="entry name" value="ATP12_ortho_dom_sf"/>
</dbReference>
<proteinExistence type="inferred from homology"/>
<dbReference type="PANTHER" id="PTHR21013">
    <property type="entry name" value="ATP SYNTHASE MITOCHONDRIAL F1 COMPLEX ASSEMBLY FACTOR 2/ATP12 PROTEIN, MITOCHONDRIAL PRECURSOR"/>
    <property type="match status" value="1"/>
</dbReference>
<gene>
    <name evidence="6" type="ORF">MKK02DRAFT_24762</name>
</gene>
<dbReference type="RefSeq" id="XP_052946853.1">
    <property type="nucleotide sequence ID" value="XM_053086930.1"/>
</dbReference>
<comment type="subcellular location">
    <subcellularLocation>
        <location evidence="1">Mitochondrion</location>
    </subcellularLocation>
</comment>
<keyword evidence="4" id="KW-0496">Mitochondrion</keyword>
<evidence type="ECO:0008006" key="8">
    <source>
        <dbReference type="Google" id="ProtNLM"/>
    </source>
</evidence>
<dbReference type="EMBL" id="JAKWFO010000005">
    <property type="protein sequence ID" value="KAI9637076.1"/>
    <property type="molecule type" value="Genomic_DNA"/>
</dbReference>
<reference evidence="6" key="1">
    <citation type="journal article" date="2022" name="G3 (Bethesda)">
        <title>High quality genome of the basidiomycete yeast Dioszegia hungarica PDD-24b-2 isolated from cloud water.</title>
        <authorList>
            <person name="Jarrige D."/>
            <person name="Haridas S."/>
            <person name="Bleykasten-Grosshans C."/>
            <person name="Joly M."/>
            <person name="Nadalig T."/>
            <person name="Sancelme M."/>
            <person name="Vuilleumier S."/>
            <person name="Grigoriev I.V."/>
            <person name="Amato P."/>
            <person name="Bringel F."/>
        </authorList>
    </citation>
    <scope>NUCLEOTIDE SEQUENCE</scope>
    <source>
        <strain evidence="6">PDD-24b-2</strain>
    </source>
</reference>
<keyword evidence="3" id="KW-0809">Transit peptide</keyword>
<evidence type="ECO:0000256" key="5">
    <source>
        <dbReference type="ARBA" id="ARBA00023186"/>
    </source>
</evidence>
<evidence type="ECO:0000256" key="1">
    <source>
        <dbReference type="ARBA" id="ARBA00004173"/>
    </source>
</evidence>
<protein>
    <recommendedName>
        <fullName evidence="8">ATP synthase mitochondrial F1 complex assembly factor 2</fullName>
    </recommendedName>
</protein>
<dbReference type="PANTHER" id="PTHR21013:SF10">
    <property type="entry name" value="ATP SYNTHASE MITOCHONDRIAL F1 COMPLEX ASSEMBLY FACTOR 2"/>
    <property type="match status" value="1"/>
</dbReference>
<dbReference type="Gene3D" id="3.30.2180.10">
    <property type="entry name" value="ATP12-like"/>
    <property type="match status" value="1"/>
</dbReference>
<dbReference type="Pfam" id="PF07542">
    <property type="entry name" value="ATP12"/>
    <property type="match status" value="1"/>
</dbReference>